<keyword evidence="2" id="KW-1185">Reference proteome</keyword>
<organism evidence="1 2">
    <name type="scientific">Gossypium arboreum</name>
    <name type="common">Tree cotton</name>
    <name type="synonym">Gossypium nanking</name>
    <dbReference type="NCBI Taxonomy" id="29729"/>
    <lineage>
        <taxon>Eukaryota</taxon>
        <taxon>Viridiplantae</taxon>
        <taxon>Streptophyta</taxon>
        <taxon>Embryophyta</taxon>
        <taxon>Tracheophyta</taxon>
        <taxon>Spermatophyta</taxon>
        <taxon>Magnoliopsida</taxon>
        <taxon>eudicotyledons</taxon>
        <taxon>Gunneridae</taxon>
        <taxon>Pentapetalae</taxon>
        <taxon>rosids</taxon>
        <taxon>malvids</taxon>
        <taxon>Malvales</taxon>
        <taxon>Malvaceae</taxon>
        <taxon>Malvoideae</taxon>
        <taxon>Gossypium</taxon>
    </lineage>
</organism>
<gene>
    <name evidence="1" type="ORF">PVK06_036224</name>
</gene>
<proteinExistence type="predicted"/>
<name>A0ABR0NJ00_GOSAR</name>
<dbReference type="Proteomes" id="UP001358586">
    <property type="component" value="Chromosome 10"/>
</dbReference>
<accession>A0ABR0NJ00</accession>
<evidence type="ECO:0000313" key="1">
    <source>
        <dbReference type="EMBL" id="KAK5794970.1"/>
    </source>
</evidence>
<protein>
    <submittedName>
        <fullName evidence="1">Uncharacterized protein</fullName>
    </submittedName>
</protein>
<dbReference type="EMBL" id="JARKNE010000010">
    <property type="protein sequence ID" value="KAK5794970.1"/>
    <property type="molecule type" value="Genomic_DNA"/>
</dbReference>
<reference evidence="1 2" key="1">
    <citation type="submission" date="2023-03" db="EMBL/GenBank/DDBJ databases">
        <title>WGS of Gossypium arboreum.</title>
        <authorList>
            <person name="Yu D."/>
        </authorList>
    </citation>
    <scope>NUCLEOTIDE SEQUENCE [LARGE SCALE GENOMIC DNA]</scope>
    <source>
        <tissue evidence="1">Leaf</tissue>
    </source>
</reference>
<comment type="caution">
    <text evidence="1">The sequence shown here is derived from an EMBL/GenBank/DDBJ whole genome shotgun (WGS) entry which is preliminary data.</text>
</comment>
<evidence type="ECO:0000313" key="2">
    <source>
        <dbReference type="Proteomes" id="UP001358586"/>
    </source>
</evidence>
<sequence length="61" mass="6665">MANLVTNVGGLGFSKQPKKELQWDAKAMDNKQSELQESSNSPSWIAIYLQSTCDLAAIPPL</sequence>